<dbReference type="Proteomes" id="UP000887576">
    <property type="component" value="Unplaced"/>
</dbReference>
<organism evidence="1 2">
    <name type="scientific">Panagrolaimus sp. JU765</name>
    <dbReference type="NCBI Taxonomy" id="591449"/>
    <lineage>
        <taxon>Eukaryota</taxon>
        <taxon>Metazoa</taxon>
        <taxon>Ecdysozoa</taxon>
        <taxon>Nematoda</taxon>
        <taxon>Chromadorea</taxon>
        <taxon>Rhabditida</taxon>
        <taxon>Tylenchina</taxon>
        <taxon>Panagrolaimomorpha</taxon>
        <taxon>Panagrolaimoidea</taxon>
        <taxon>Panagrolaimidae</taxon>
        <taxon>Panagrolaimus</taxon>
    </lineage>
</organism>
<protein>
    <submittedName>
        <fullName evidence="2">RRM domain-containing protein</fullName>
    </submittedName>
</protein>
<dbReference type="WBParaSite" id="JU765_v2.g10661.t1">
    <property type="protein sequence ID" value="JU765_v2.g10661.t1"/>
    <property type="gene ID" value="JU765_v2.g10661"/>
</dbReference>
<proteinExistence type="predicted"/>
<sequence>MRGGRRDREHKPIPEEGPYRTFVGNLPFDMTHGDFEALFQNLHIKNIHMTRDRETDQFKGFAYVEFESKDDIVNALKVDGADFDGRVIRVDVADDKGRQQQRNRSPRGVRRGSDMGRGGFDSARGGDRVRVFTGTRGRGGDRGRGFDGGHRGDSWGRNQNDRGHSRGGERNQPNRGNREHGGYVERHNAPIKVDSQTSNETSTNDRSSVASGDDGGRYIPVVRNRKQRGSTSGMQEPTSAHSAPRHRGGARRGGESHTISLTSDPMRPKLNLQPRTTDPEELARRKIKEEEERKARLEKICTAK</sequence>
<accession>A0AC34PWJ8</accession>
<name>A0AC34PWJ8_9BILA</name>
<reference evidence="2" key="1">
    <citation type="submission" date="2022-11" db="UniProtKB">
        <authorList>
            <consortium name="WormBaseParasite"/>
        </authorList>
    </citation>
    <scope>IDENTIFICATION</scope>
</reference>
<evidence type="ECO:0000313" key="2">
    <source>
        <dbReference type="WBParaSite" id="JU765_v2.g10661.t1"/>
    </source>
</evidence>
<evidence type="ECO:0000313" key="1">
    <source>
        <dbReference type="Proteomes" id="UP000887576"/>
    </source>
</evidence>